<organism evidence="5 6">
    <name type="scientific">Corynespora cassiicola Philippines</name>
    <dbReference type="NCBI Taxonomy" id="1448308"/>
    <lineage>
        <taxon>Eukaryota</taxon>
        <taxon>Fungi</taxon>
        <taxon>Dikarya</taxon>
        <taxon>Ascomycota</taxon>
        <taxon>Pezizomycotina</taxon>
        <taxon>Dothideomycetes</taxon>
        <taxon>Pleosporomycetidae</taxon>
        <taxon>Pleosporales</taxon>
        <taxon>Corynesporascaceae</taxon>
        <taxon>Corynespora</taxon>
    </lineage>
</organism>
<dbReference type="InterPro" id="IPR057326">
    <property type="entry name" value="KR_dom"/>
</dbReference>
<dbReference type="SUPFAM" id="SSF51735">
    <property type="entry name" value="NAD(P)-binding Rossmann-fold domains"/>
    <property type="match status" value="1"/>
</dbReference>
<gene>
    <name evidence="5" type="ORF">BS50DRAFT_545606</name>
</gene>
<evidence type="ECO:0000313" key="5">
    <source>
        <dbReference type="EMBL" id="PSN70707.1"/>
    </source>
</evidence>
<evidence type="ECO:0000259" key="4">
    <source>
        <dbReference type="SMART" id="SM00822"/>
    </source>
</evidence>
<evidence type="ECO:0000313" key="6">
    <source>
        <dbReference type="Proteomes" id="UP000240883"/>
    </source>
</evidence>
<proteinExistence type="inferred from homology"/>
<dbReference type="SMART" id="SM00822">
    <property type="entry name" value="PKS_KR"/>
    <property type="match status" value="1"/>
</dbReference>
<evidence type="ECO:0000256" key="2">
    <source>
        <dbReference type="ARBA" id="ARBA00023002"/>
    </source>
</evidence>
<dbReference type="CDD" id="cd05233">
    <property type="entry name" value="SDR_c"/>
    <property type="match status" value="1"/>
</dbReference>
<dbReference type="PANTHER" id="PTHR42901:SF1">
    <property type="entry name" value="ALCOHOL DEHYDROGENASE"/>
    <property type="match status" value="1"/>
</dbReference>
<name>A0A2T2NZ62_CORCC</name>
<evidence type="ECO:0000256" key="1">
    <source>
        <dbReference type="ARBA" id="ARBA00006484"/>
    </source>
</evidence>
<dbReference type="AlphaFoldDB" id="A0A2T2NZ62"/>
<dbReference type="PRINTS" id="PR00080">
    <property type="entry name" value="SDRFAMILY"/>
</dbReference>
<dbReference type="GO" id="GO:0016491">
    <property type="term" value="F:oxidoreductase activity"/>
    <property type="evidence" value="ECO:0007669"/>
    <property type="project" value="UniProtKB-KW"/>
</dbReference>
<comment type="similarity">
    <text evidence="1 3">Belongs to the short-chain dehydrogenases/reductases (SDR) family.</text>
</comment>
<keyword evidence="6" id="KW-1185">Reference proteome</keyword>
<dbReference type="Gene3D" id="3.40.50.720">
    <property type="entry name" value="NAD(P)-binding Rossmann-like Domain"/>
    <property type="match status" value="1"/>
</dbReference>
<dbReference type="InterPro" id="IPR036291">
    <property type="entry name" value="NAD(P)-bd_dom_sf"/>
</dbReference>
<dbReference type="InterPro" id="IPR002347">
    <property type="entry name" value="SDR_fam"/>
</dbReference>
<keyword evidence="2" id="KW-0560">Oxidoreductase</keyword>
<dbReference type="Pfam" id="PF00106">
    <property type="entry name" value="adh_short"/>
    <property type="match status" value="1"/>
</dbReference>
<dbReference type="PANTHER" id="PTHR42901">
    <property type="entry name" value="ALCOHOL DEHYDROGENASE"/>
    <property type="match status" value="1"/>
</dbReference>
<dbReference type="EMBL" id="KZ678131">
    <property type="protein sequence ID" value="PSN70707.1"/>
    <property type="molecule type" value="Genomic_DNA"/>
</dbReference>
<reference evidence="5 6" key="1">
    <citation type="journal article" date="2018" name="Front. Microbiol.">
        <title>Genome-Wide Analysis of Corynespora cassiicola Leaf Fall Disease Putative Effectors.</title>
        <authorList>
            <person name="Lopez D."/>
            <person name="Ribeiro S."/>
            <person name="Label P."/>
            <person name="Fumanal B."/>
            <person name="Venisse J.S."/>
            <person name="Kohler A."/>
            <person name="de Oliveira R.R."/>
            <person name="Labutti K."/>
            <person name="Lipzen A."/>
            <person name="Lail K."/>
            <person name="Bauer D."/>
            <person name="Ohm R.A."/>
            <person name="Barry K.W."/>
            <person name="Spatafora J."/>
            <person name="Grigoriev I.V."/>
            <person name="Martin F.M."/>
            <person name="Pujade-Renaud V."/>
        </authorList>
    </citation>
    <scope>NUCLEOTIDE SEQUENCE [LARGE SCALE GENOMIC DNA]</scope>
    <source>
        <strain evidence="5 6">Philippines</strain>
    </source>
</reference>
<dbReference type="Proteomes" id="UP000240883">
    <property type="component" value="Unassembled WGS sequence"/>
</dbReference>
<sequence length="293" mass="32079">MAARWFEQGAKFVTPVKDTYPFISDFNLGSFHGKSALVTGSSRGIGLQTAIHLAKAGCSKIALAARSSLSDAKELVEKAAADAKTDIKILTLDLDVSSVESVEAAVTEVKKAFGNLDLLVNNAAFLSKHSLIGESDPSVYWKTWETNINGTYLCTRAFLPLLLESTLKTVINMSSSGGHVVFPGASAYQTTKFAVCRFTEFLDAEYAEKGLIAIALNPGAVKTKLSSVLPSSLEKYLEDTVELSADTVVWISKERRNWLAGRFVTATWNMEELEKRKEEISEKDLLKFKMDFA</sequence>
<protein>
    <submittedName>
        <fullName evidence="5">NAD(P)-binding protein</fullName>
    </submittedName>
</protein>
<evidence type="ECO:0000256" key="3">
    <source>
        <dbReference type="RuleBase" id="RU000363"/>
    </source>
</evidence>
<accession>A0A2T2NZ62</accession>
<dbReference type="OrthoDB" id="1933717at2759"/>
<dbReference type="PRINTS" id="PR00081">
    <property type="entry name" value="GDHRDH"/>
</dbReference>
<feature type="domain" description="Ketoreductase" evidence="4">
    <location>
        <begin position="34"/>
        <end position="224"/>
    </location>
</feature>
<dbReference type="STRING" id="1448308.A0A2T2NZ62"/>